<evidence type="ECO:0000313" key="2">
    <source>
        <dbReference type="EMBL" id="HIR50919.1"/>
    </source>
</evidence>
<evidence type="ECO:0000259" key="1">
    <source>
        <dbReference type="Pfam" id="PF14311"/>
    </source>
</evidence>
<dbReference type="Pfam" id="PF14311">
    <property type="entry name" value="DUF4379"/>
    <property type="match status" value="5"/>
</dbReference>
<comment type="caution">
    <text evidence="2">The sequence shown here is derived from an EMBL/GenBank/DDBJ whole genome shotgun (WGS) entry which is preliminary data.</text>
</comment>
<dbReference type="EMBL" id="DVHE01000051">
    <property type="protein sequence ID" value="HIR50919.1"/>
    <property type="molecule type" value="Genomic_DNA"/>
</dbReference>
<dbReference type="Proteomes" id="UP000824239">
    <property type="component" value="Unassembled WGS sequence"/>
</dbReference>
<feature type="domain" description="Treble clef zinc finger" evidence="1">
    <location>
        <begin position="89"/>
        <end position="142"/>
    </location>
</feature>
<sequence>MKKSLAEFCLEAGAEALLGQWEQVRNAPMTPETISYGSKQKVWWRCEKGHLWQAPPYARTGSETGCPYCAGKLPVVGESDLKTRYPMVAAQWHPTKNGALTPEQVLPGSHQKVWWRCEKGHEWQAQVKSRVHGSGCPLCANKVVEPERTDLATVYPVLAAQWHPTKNGGLTPRDVLPGTPRKVWWLCEKGHSWQASVASRALSGAECPYCTGKRVLQGENDLASVFPALAAQWHPQKNGALTPEMVTPNSNRKVWWVCPLGHAYQAWITGRTRQGSGCPVCTGKKVLPGFNDLASRVPEIAAQWHPVLNGALTPEMVTTGSHRKVWWICPEGHVWKAVVHSRAGAQRCGCPVCAGVAPRRRKAREFAPLVEVR</sequence>
<reference evidence="2" key="1">
    <citation type="submission" date="2020-10" db="EMBL/GenBank/DDBJ databases">
        <authorList>
            <person name="Gilroy R."/>
        </authorList>
    </citation>
    <scope>NUCLEOTIDE SEQUENCE</scope>
    <source>
        <strain evidence="2">ChiBcec15-4380</strain>
    </source>
</reference>
<feature type="domain" description="Treble clef zinc finger" evidence="1">
    <location>
        <begin position="300"/>
        <end position="355"/>
    </location>
</feature>
<feature type="domain" description="Treble clef zinc finger" evidence="1">
    <location>
        <begin position="229"/>
        <end position="284"/>
    </location>
</feature>
<evidence type="ECO:0000313" key="3">
    <source>
        <dbReference type="Proteomes" id="UP000824239"/>
    </source>
</evidence>
<feature type="domain" description="Treble clef zinc finger" evidence="1">
    <location>
        <begin position="17"/>
        <end position="72"/>
    </location>
</feature>
<dbReference type="AlphaFoldDB" id="A0A9D1IXL9"/>
<proteinExistence type="predicted"/>
<dbReference type="PANTHER" id="PTHR37317">
    <property type="entry name" value="BLR8090 PROTEIN"/>
    <property type="match status" value="1"/>
</dbReference>
<protein>
    <submittedName>
        <fullName evidence="2">Zinc-ribbon domain-containing protein</fullName>
    </submittedName>
</protein>
<organism evidence="2 3">
    <name type="scientific">Candidatus Avoscillospira avicola</name>
    <dbReference type="NCBI Taxonomy" id="2840706"/>
    <lineage>
        <taxon>Bacteria</taxon>
        <taxon>Bacillati</taxon>
        <taxon>Bacillota</taxon>
        <taxon>Clostridia</taxon>
        <taxon>Eubacteriales</taxon>
        <taxon>Oscillospiraceae</taxon>
        <taxon>Oscillospiraceae incertae sedis</taxon>
        <taxon>Candidatus Avoscillospira</taxon>
    </lineage>
</organism>
<name>A0A9D1IXL9_9FIRM</name>
<reference evidence="2" key="2">
    <citation type="journal article" date="2021" name="PeerJ">
        <title>Extensive microbial diversity within the chicken gut microbiome revealed by metagenomics and culture.</title>
        <authorList>
            <person name="Gilroy R."/>
            <person name="Ravi A."/>
            <person name="Getino M."/>
            <person name="Pursley I."/>
            <person name="Horton D.L."/>
            <person name="Alikhan N.F."/>
            <person name="Baker D."/>
            <person name="Gharbi K."/>
            <person name="Hall N."/>
            <person name="Watson M."/>
            <person name="Adriaenssens E.M."/>
            <person name="Foster-Nyarko E."/>
            <person name="Jarju S."/>
            <person name="Secka A."/>
            <person name="Antonio M."/>
            <person name="Oren A."/>
            <person name="Chaudhuri R.R."/>
            <person name="La Ragione R."/>
            <person name="Hildebrand F."/>
            <person name="Pallen M.J."/>
        </authorList>
    </citation>
    <scope>NUCLEOTIDE SEQUENCE</scope>
    <source>
        <strain evidence="2">ChiBcec15-4380</strain>
    </source>
</reference>
<feature type="domain" description="Treble clef zinc finger" evidence="1">
    <location>
        <begin position="158"/>
        <end position="213"/>
    </location>
</feature>
<gene>
    <name evidence="2" type="ORF">IAA53_06500</name>
</gene>
<accession>A0A9D1IXL9</accession>
<dbReference type="PANTHER" id="PTHR37317:SF1">
    <property type="entry name" value="ZINC-RIBBON DOMAIN-CONTAINING PROTEIN-RELATED"/>
    <property type="match status" value="1"/>
</dbReference>
<dbReference type="InterPro" id="IPR025487">
    <property type="entry name" value="DUF4379"/>
</dbReference>